<protein>
    <submittedName>
        <fullName evidence="3">VanZ like protein</fullName>
    </submittedName>
</protein>
<evidence type="ECO:0000313" key="4">
    <source>
        <dbReference type="Proteomes" id="UP000294911"/>
    </source>
</evidence>
<keyword evidence="4" id="KW-1185">Reference proteome</keyword>
<organism evidence="3 4">
    <name type="scientific">Tamaricihabitans halophyticus</name>
    <dbReference type="NCBI Taxonomy" id="1262583"/>
    <lineage>
        <taxon>Bacteria</taxon>
        <taxon>Bacillati</taxon>
        <taxon>Actinomycetota</taxon>
        <taxon>Actinomycetes</taxon>
        <taxon>Pseudonocardiales</taxon>
        <taxon>Pseudonocardiaceae</taxon>
        <taxon>Tamaricihabitans</taxon>
    </lineage>
</organism>
<evidence type="ECO:0000256" key="1">
    <source>
        <dbReference type="SAM" id="Phobius"/>
    </source>
</evidence>
<reference evidence="3 4" key="1">
    <citation type="submission" date="2019-03" db="EMBL/GenBank/DDBJ databases">
        <title>Genomic Encyclopedia of Type Strains, Phase IV (KMG-IV): sequencing the most valuable type-strain genomes for metagenomic binning, comparative biology and taxonomic classification.</title>
        <authorList>
            <person name="Goeker M."/>
        </authorList>
    </citation>
    <scope>NUCLEOTIDE SEQUENCE [LARGE SCALE GENOMIC DNA]</scope>
    <source>
        <strain evidence="3 4">DSM 45765</strain>
    </source>
</reference>
<dbReference type="PANTHER" id="PTHR36834:SF1">
    <property type="entry name" value="INTEGRAL MEMBRANE PROTEIN"/>
    <property type="match status" value="1"/>
</dbReference>
<sequence>MQFACITECAERVPGSRGRKALVGVQPLLRAVDDVVRTWIAAGPLIMALSLTLAWWRARHGHRRRAVLTAAVDIAVVVAALSALYLVMVPIPDVPPGMMNLTPGSEVVAGVFGREPLWQVVGNVLLLLPLGALLPLRIGWLRGIGRVAIAGFCCAVLIESMQYALNTGRICTADDVLLNCAGAALGALATRRWWTRRIRPVARLAGPYSPVWITPALPEPLLDGQRSAA</sequence>
<dbReference type="InterPro" id="IPR053150">
    <property type="entry name" value="Teicoplanin_resist-assoc"/>
</dbReference>
<comment type="caution">
    <text evidence="3">The sequence shown here is derived from an EMBL/GenBank/DDBJ whole genome shotgun (WGS) entry which is preliminary data.</text>
</comment>
<keyword evidence="1" id="KW-0812">Transmembrane</keyword>
<evidence type="ECO:0000313" key="3">
    <source>
        <dbReference type="EMBL" id="TCP50880.1"/>
    </source>
</evidence>
<accession>A0A4R2QMT2</accession>
<dbReference type="OrthoDB" id="3627087at2"/>
<feature type="transmembrane region" description="Helical" evidence="1">
    <location>
        <begin position="68"/>
        <end position="91"/>
    </location>
</feature>
<feature type="domain" description="VanZ-like" evidence="2">
    <location>
        <begin position="77"/>
        <end position="190"/>
    </location>
</feature>
<name>A0A4R2QMT2_9PSEU</name>
<feature type="transmembrane region" description="Helical" evidence="1">
    <location>
        <begin position="117"/>
        <end position="136"/>
    </location>
</feature>
<dbReference type="Proteomes" id="UP000294911">
    <property type="component" value="Unassembled WGS sequence"/>
</dbReference>
<keyword evidence="1" id="KW-0472">Membrane</keyword>
<proteinExistence type="predicted"/>
<dbReference type="PANTHER" id="PTHR36834">
    <property type="entry name" value="MEMBRANE PROTEIN-RELATED"/>
    <property type="match status" value="1"/>
</dbReference>
<gene>
    <name evidence="3" type="ORF">EV191_107144</name>
</gene>
<evidence type="ECO:0000259" key="2">
    <source>
        <dbReference type="Pfam" id="PF04892"/>
    </source>
</evidence>
<dbReference type="Pfam" id="PF04892">
    <property type="entry name" value="VanZ"/>
    <property type="match status" value="1"/>
</dbReference>
<keyword evidence="1" id="KW-1133">Transmembrane helix</keyword>
<dbReference type="AlphaFoldDB" id="A0A4R2QMT2"/>
<dbReference type="EMBL" id="SLXQ01000007">
    <property type="protein sequence ID" value="TCP50880.1"/>
    <property type="molecule type" value="Genomic_DNA"/>
</dbReference>
<dbReference type="InterPro" id="IPR006976">
    <property type="entry name" value="VanZ-like"/>
</dbReference>
<feature type="transmembrane region" description="Helical" evidence="1">
    <location>
        <begin position="36"/>
        <end position="56"/>
    </location>
</feature>